<evidence type="ECO:0000256" key="5">
    <source>
        <dbReference type="ARBA" id="ARBA00022692"/>
    </source>
</evidence>
<dbReference type="EMBL" id="JAOALG010000001">
    <property type="protein sequence ID" value="MEQ5839478.1"/>
    <property type="molecule type" value="Genomic_DNA"/>
</dbReference>
<dbReference type="InterPro" id="IPR004961">
    <property type="entry name" value="Lipase_chaperone"/>
</dbReference>
<evidence type="ECO:0000313" key="15">
    <source>
        <dbReference type="Proteomes" id="UP001469089"/>
    </source>
</evidence>
<dbReference type="Proteomes" id="UP001469089">
    <property type="component" value="Unassembled WGS sequence"/>
</dbReference>
<evidence type="ECO:0000313" key="14">
    <source>
        <dbReference type="EMBL" id="MEQ5839478.1"/>
    </source>
</evidence>
<dbReference type="RefSeq" id="WP_349541952.1">
    <property type="nucleotide sequence ID" value="NZ_JAOALG010000001.1"/>
</dbReference>
<reference evidence="14 15" key="1">
    <citation type="journal article" date="2024" name="Chem. Sci.">
        <title>Discovery of a lagriamide polyketide by integrated genome mining, isotopic labeling, and untargeted metabolomics.</title>
        <authorList>
            <person name="Fergusson C.H."/>
            <person name="Saulog J."/>
            <person name="Paulo B.S."/>
            <person name="Wilson D.M."/>
            <person name="Liu D.Y."/>
            <person name="Morehouse N.J."/>
            <person name="Waterworth S."/>
            <person name="Barkei J."/>
            <person name="Gray C.A."/>
            <person name="Kwan J.C."/>
            <person name="Eustaquio A.S."/>
            <person name="Linington R.G."/>
        </authorList>
    </citation>
    <scope>NUCLEOTIDE SEQUENCE [LARGE SCALE GENOMIC DNA]</scope>
    <source>
        <strain evidence="14 15">RL17-338-BIF-B</strain>
    </source>
</reference>
<keyword evidence="6" id="KW-0442">Lipid degradation</keyword>
<evidence type="ECO:0000256" key="13">
    <source>
        <dbReference type="SAM" id="MobiDB-lite"/>
    </source>
</evidence>
<evidence type="ECO:0000256" key="12">
    <source>
        <dbReference type="ARBA" id="ARBA00031542"/>
    </source>
</evidence>
<evidence type="ECO:0000256" key="11">
    <source>
        <dbReference type="ARBA" id="ARBA00030948"/>
    </source>
</evidence>
<keyword evidence="10" id="KW-0143">Chaperone</keyword>
<evidence type="ECO:0000256" key="10">
    <source>
        <dbReference type="ARBA" id="ARBA00023186"/>
    </source>
</evidence>
<organism evidence="14 15">
    <name type="scientific">Paraburkholderia acidicola</name>
    <dbReference type="NCBI Taxonomy" id="1912599"/>
    <lineage>
        <taxon>Bacteria</taxon>
        <taxon>Pseudomonadati</taxon>
        <taxon>Pseudomonadota</taxon>
        <taxon>Betaproteobacteria</taxon>
        <taxon>Burkholderiales</taxon>
        <taxon>Burkholderiaceae</taxon>
        <taxon>Paraburkholderia</taxon>
    </lineage>
</organism>
<dbReference type="Pfam" id="PF03280">
    <property type="entry name" value="Lipase_chap"/>
    <property type="match status" value="1"/>
</dbReference>
<dbReference type="SUPFAM" id="SSF158855">
    <property type="entry name" value="Lipase chaperone-like"/>
    <property type="match status" value="1"/>
</dbReference>
<gene>
    <name evidence="14" type="ORF">N0A02_08540</name>
</gene>
<comment type="similarity">
    <text evidence="2">Belongs to the lipase chaperone family.</text>
</comment>
<evidence type="ECO:0000256" key="1">
    <source>
        <dbReference type="ARBA" id="ARBA00004383"/>
    </source>
</evidence>
<evidence type="ECO:0000256" key="7">
    <source>
        <dbReference type="ARBA" id="ARBA00022989"/>
    </source>
</evidence>
<keyword evidence="15" id="KW-1185">Reference proteome</keyword>
<evidence type="ECO:0000256" key="6">
    <source>
        <dbReference type="ARBA" id="ARBA00022963"/>
    </source>
</evidence>
<comment type="subcellular location">
    <subcellularLocation>
        <location evidence="1">Cell inner membrane</location>
        <topology evidence="1">Single-pass membrane protein</topology>
        <orientation evidence="1">Periplasmic side</orientation>
    </subcellularLocation>
</comment>
<evidence type="ECO:0000256" key="3">
    <source>
        <dbReference type="ARBA" id="ARBA00022475"/>
    </source>
</evidence>
<keyword evidence="4" id="KW-0997">Cell inner membrane</keyword>
<sequence length="306" mass="33078">MSSTISPHRFQHREAHAQAGGFAETFNDDSATPGTRPFNRLDGTTVPDGLKADASGHLIKSRRVRDVFDYFLVESGEASAQQIDAAVVARIDGQLSGVARKEAVDLWHRYSRYRVALRALAGTLQRTNPDSLTQILQQRLALRAQFLPDVAQAWFGDEEQADRDQLDRMSAMADPSLTVQQRSERLTAIDARDPTLMKARDAGADVTALSQIVAKLQRAHASPDEIGAAVAASSDPETGARVAKQAAQDADWSARYATYRAALQAIAPSTGGASAGQDAQLENLRSQYFPIPAEAMRAAALDLGHQ</sequence>
<evidence type="ECO:0000256" key="9">
    <source>
        <dbReference type="ARBA" id="ARBA00023136"/>
    </source>
</evidence>
<keyword evidence="9" id="KW-0472">Membrane</keyword>
<keyword evidence="5" id="KW-0812">Transmembrane</keyword>
<feature type="region of interest" description="Disordered" evidence="13">
    <location>
        <begin position="24"/>
        <end position="46"/>
    </location>
</feature>
<keyword evidence="8" id="KW-0443">Lipid metabolism</keyword>
<evidence type="ECO:0000256" key="2">
    <source>
        <dbReference type="ARBA" id="ARBA00010358"/>
    </source>
</evidence>
<comment type="caution">
    <text evidence="14">The sequence shown here is derived from an EMBL/GenBank/DDBJ whole genome shotgun (WGS) entry which is preliminary data.</text>
</comment>
<keyword evidence="7" id="KW-1133">Transmembrane helix</keyword>
<keyword evidence="3" id="KW-1003">Cell membrane</keyword>
<evidence type="ECO:0000256" key="4">
    <source>
        <dbReference type="ARBA" id="ARBA00022519"/>
    </source>
</evidence>
<protein>
    <recommendedName>
        <fullName evidence="11">Lipase helper protein</fullName>
    </recommendedName>
    <alternativeName>
        <fullName evidence="12">Lipase modulator</fullName>
    </alternativeName>
</protein>
<proteinExistence type="inferred from homology"/>
<evidence type="ECO:0000256" key="8">
    <source>
        <dbReference type="ARBA" id="ARBA00023098"/>
    </source>
</evidence>
<name>A0ABV1LJM6_9BURK</name>
<accession>A0ABV1LJM6</accession>